<gene>
    <name evidence="6" type="ORF">MNBD_NITROSPIRAE01-52</name>
</gene>
<protein>
    <submittedName>
        <fullName evidence="6">Cobalt-precorrin-8 methylmutase</fullName>
        <ecNumber evidence="6">5.4.99.60</ecNumber>
    </submittedName>
</protein>
<dbReference type="GO" id="GO:0009236">
    <property type="term" value="P:cobalamin biosynthetic process"/>
    <property type="evidence" value="ECO:0007669"/>
    <property type="project" value="UniProtKB-UniPathway"/>
</dbReference>
<evidence type="ECO:0000313" key="6">
    <source>
        <dbReference type="EMBL" id="VAX29823.1"/>
    </source>
</evidence>
<dbReference type="InterPro" id="IPR003722">
    <property type="entry name" value="Cbl_synth_CobH/CbiC"/>
</dbReference>
<dbReference type="AlphaFoldDB" id="A0A3B1CZ86"/>
<dbReference type="Pfam" id="PF02570">
    <property type="entry name" value="CbiC"/>
    <property type="match status" value="1"/>
</dbReference>
<keyword evidence="3" id="KW-0169">Cobalamin biosynthesis</keyword>
<dbReference type="EMBL" id="UOGF01000056">
    <property type="protein sequence ID" value="VAX29823.1"/>
    <property type="molecule type" value="Genomic_DNA"/>
</dbReference>
<dbReference type="GO" id="GO:0043778">
    <property type="term" value="F:cobalt-precorrin-8 methylmutase activity"/>
    <property type="evidence" value="ECO:0007669"/>
    <property type="project" value="UniProtKB-EC"/>
</dbReference>
<evidence type="ECO:0000259" key="5">
    <source>
        <dbReference type="Pfam" id="PF02570"/>
    </source>
</evidence>
<name>A0A3B1CZ86_9ZZZZ</name>
<proteinExistence type="inferred from homology"/>
<evidence type="ECO:0000256" key="2">
    <source>
        <dbReference type="ARBA" id="ARBA00009774"/>
    </source>
</evidence>
<evidence type="ECO:0000256" key="1">
    <source>
        <dbReference type="ARBA" id="ARBA00004953"/>
    </source>
</evidence>
<dbReference type="PANTHER" id="PTHR43588:SF1">
    <property type="entry name" value="COBALT-PRECORRIN-8 METHYLMUTASE"/>
    <property type="match status" value="1"/>
</dbReference>
<dbReference type="UniPathway" id="UPA00148"/>
<evidence type="ECO:0000256" key="4">
    <source>
        <dbReference type="ARBA" id="ARBA00023235"/>
    </source>
</evidence>
<reference evidence="6" key="1">
    <citation type="submission" date="2018-06" db="EMBL/GenBank/DDBJ databases">
        <authorList>
            <person name="Zhirakovskaya E."/>
        </authorList>
    </citation>
    <scope>NUCLEOTIDE SEQUENCE</scope>
</reference>
<dbReference type="SUPFAM" id="SSF63965">
    <property type="entry name" value="Precorrin-8X methylmutase CbiC/CobH"/>
    <property type="match status" value="1"/>
</dbReference>
<evidence type="ECO:0000256" key="3">
    <source>
        <dbReference type="ARBA" id="ARBA00022573"/>
    </source>
</evidence>
<sequence>MKAILDPQAIETESFRIVEKELGPHDFSPEKLAIVRRAIHATADFDFAKTIRIYPGAITAGVAAIRRGAPIIADVQMIQAGINKKGLQTFGCEVFCFIGEEAVAKKAISLGVTRAIVSMRKAATYYPGAIYAIGNAPTALLELIRLAAQAQPALVVGVPVGFVSAVESKDQLAATKLPYITALGRKGGTPVAVSMMNALIKLAGEKE</sequence>
<accession>A0A3B1CZ86</accession>
<feature type="domain" description="Cobalamin biosynthesis precorrin-8X methylmutase CobH/CbiC" evidence="5">
    <location>
        <begin position="10"/>
        <end position="201"/>
    </location>
</feature>
<dbReference type="EC" id="5.4.99.60" evidence="6"/>
<comment type="pathway">
    <text evidence="1">Cofactor biosynthesis; adenosylcobalamin biosynthesis.</text>
</comment>
<dbReference type="InterPro" id="IPR036588">
    <property type="entry name" value="CobH/CbiC_sf"/>
</dbReference>
<dbReference type="PANTHER" id="PTHR43588">
    <property type="entry name" value="COBALT-PRECORRIN-8 METHYLMUTASE"/>
    <property type="match status" value="1"/>
</dbReference>
<dbReference type="Gene3D" id="3.40.50.10230">
    <property type="entry name" value="Cobalamin biosynthesis CobH/CbiC, precorrin-8X methylmutase"/>
    <property type="match status" value="1"/>
</dbReference>
<keyword evidence="4 6" id="KW-0413">Isomerase</keyword>
<dbReference type="GO" id="GO:0016993">
    <property type="term" value="F:precorrin-8X methylmutase activity"/>
    <property type="evidence" value="ECO:0007669"/>
    <property type="project" value="InterPro"/>
</dbReference>
<organism evidence="6">
    <name type="scientific">hydrothermal vent metagenome</name>
    <dbReference type="NCBI Taxonomy" id="652676"/>
    <lineage>
        <taxon>unclassified sequences</taxon>
        <taxon>metagenomes</taxon>
        <taxon>ecological metagenomes</taxon>
    </lineage>
</organism>
<comment type="similarity">
    <text evidence="2">Belongs to the CobH/CbiC family.</text>
</comment>